<gene>
    <name evidence="6" type="ORF">ACHHYP_00152</name>
</gene>
<dbReference type="Proteomes" id="UP000243579">
    <property type="component" value="Unassembled WGS sequence"/>
</dbReference>
<keyword evidence="7" id="KW-1185">Reference proteome</keyword>
<dbReference type="OrthoDB" id="6283463at2759"/>
<name>A0A1V9ZBP7_ACHHY</name>
<evidence type="ECO:0000313" key="7">
    <source>
        <dbReference type="Proteomes" id="UP000243579"/>
    </source>
</evidence>
<evidence type="ECO:0000313" key="6">
    <source>
        <dbReference type="EMBL" id="OQR95270.1"/>
    </source>
</evidence>
<dbReference type="InterPro" id="IPR028307">
    <property type="entry name" value="Lin-54_fam"/>
</dbReference>
<feature type="region of interest" description="Disordered" evidence="4">
    <location>
        <begin position="518"/>
        <end position="539"/>
    </location>
</feature>
<dbReference type="PANTHER" id="PTHR12446">
    <property type="entry name" value="TESMIN/TSO1-RELATED"/>
    <property type="match status" value="1"/>
</dbReference>
<dbReference type="AlphaFoldDB" id="A0A1V9ZBP7"/>
<accession>A0A1V9ZBP7</accession>
<proteinExistence type="inferred from homology"/>
<evidence type="ECO:0000259" key="5">
    <source>
        <dbReference type="PROSITE" id="PS51634"/>
    </source>
</evidence>
<protein>
    <recommendedName>
        <fullName evidence="5">CRC domain-containing protein</fullName>
    </recommendedName>
</protein>
<dbReference type="SMART" id="SM01114">
    <property type="entry name" value="CXC"/>
    <property type="match status" value="2"/>
</dbReference>
<dbReference type="GO" id="GO:0005634">
    <property type="term" value="C:nucleus"/>
    <property type="evidence" value="ECO:0007669"/>
    <property type="project" value="UniProtKB-SubCell"/>
</dbReference>
<feature type="region of interest" description="Disordered" evidence="4">
    <location>
        <begin position="561"/>
        <end position="583"/>
    </location>
</feature>
<organism evidence="6 7">
    <name type="scientific">Achlya hypogyna</name>
    <name type="common">Oomycete</name>
    <name type="synonym">Protoachlya hypogyna</name>
    <dbReference type="NCBI Taxonomy" id="1202772"/>
    <lineage>
        <taxon>Eukaryota</taxon>
        <taxon>Sar</taxon>
        <taxon>Stramenopiles</taxon>
        <taxon>Oomycota</taxon>
        <taxon>Saprolegniomycetes</taxon>
        <taxon>Saprolegniales</taxon>
        <taxon>Achlyaceae</taxon>
        <taxon>Achlya</taxon>
    </lineage>
</organism>
<feature type="compositionally biased region" description="Polar residues" evidence="4">
    <location>
        <begin position="562"/>
        <end position="571"/>
    </location>
</feature>
<dbReference type="InterPro" id="IPR005172">
    <property type="entry name" value="CRC"/>
</dbReference>
<dbReference type="PANTHER" id="PTHR12446:SF34">
    <property type="entry name" value="PROTEIN LIN-54 HOMOLOG"/>
    <property type="match status" value="1"/>
</dbReference>
<dbReference type="InterPro" id="IPR033467">
    <property type="entry name" value="Tesmin/TSO1-like_CXC"/>
</dbReference>
<evidence type="ECO:0000256" key="2">
    <source>
        <dbReference type="ARBA" id="ARBA00007267"/>
    </source>
</evidence>
<feature type="compositionally biased region" description="Low complexity" evidence="4">
    <location>
        <begin position="519"/>
        <end position="534"/>
    </location>
</feature>
<reference evidence="6 7" key="1">
    <citation type="journal article" date="2014" name="Genome Biol. Evol.">
        <title>The secreted proteins of Achlya hypogyna and Thraustotheca clavata identify the ancestral oomycete secretome and reveal gene acquisitions by horizontal gene transfer.</title>
        <authorList>
            <person name="Misner I."/>
            <person name="Blouin N."/>
            <person name="Leonard G."/>
            <person name="Richards T.A."/>
            <person name="Lane C.E."/>
        </authorList>
    </citation>
    <scope>NUCLEOTIDE SEQUENCE [LARGE SCALE GENOMIC DNA]</scope>
    <source>
        <strain evidence="6 7">ATCC 48635</strain>
    </source>
</reference>
<dbReference type="SUPFAM" id="SSF81383">
    <property type="entry name" value="F-box domain"/>
    <property type="match status" value="1"/>
</dbReference>
<evidence type="ECO:0000256" key="1">
    <source>
        <dbReference type="ARBA" id="ARBA00004123"/>
    </source>
</evidence>
<comment type="similarity">
    <text evidence="2">Belongs to the lin-54 family.</text>
</comment>
<dbReference type="InterPro" id="IPR036047">
    <property type="entry name" value="F-box-like_dom_sf"/>
</dbReference>
<evidence type="ECO:0000256" key="4">
    <source>
        <dbReference type="SAM" id="MobiDB-lite"/>
    </source>
</evidence>
<feature type="domain" description="CRC" evidence="5">
    <location>
        <begin position="371"/>
        <end position="487"/>
    </location>
</feature>
<keyword evidence="3" id="KW-0539">Nucleus</keyword>
<dbReference type="STRING" id="1202772.A0A1V9ZBP7"/>
<dbReference type="EMBL" id="JNBR01000331">
    <property type="protein sequence ID" value="OQR95270.1"/>
    <property type="molecule type" value="Genomic_DNA"/>
</dbReference>
<comment type="caution">
    <text evidence="6">The sequence shown here is derived from an EMBL/GenBank/DDBJ whole genome shotgun (WGS) entry which is preliminary data.</text>
</comment>
<sequence length="680" mass="73718">MAESFFALGDRGDDMDLLDFHDLSPARPPPTSRRAMAVAATPDDEEAKAKMFSPLRTFYSPSRFFRSPCGKETEKEATPLRVRKRSEVMSKPTPTSYVLSPFSDWKVDDGQKPPFRFMLSPMKAPTEMDNQSFFSFAHSLPPIVDMHALEDSPQLSPLTPVLMGSLTKLMPPFRRDMTPDTDTECPRVQTRLDFDCSPTAAFENSFPNFKASTTATPGKMHRADGTPKSATVIQLTNTAGTQKTLKSINESLRKAGRAKCTQKNARAVKAFQDAAHPLSTKTPPTALSRKRNLAASSIDSITKRLDMSDTGDDVKVEDVSVAPSVAKKLRLSAPPAVIKEEPVHSASYLLPTVPVAVAPPAPPPVAPIVKKRNPCNCKKSKCLKLYCECFASGGFCDESCKCIGCANTPAAEPVRSEAIALTLERNPNAFKPKINNLHVVTTGPQLVHHNGCHCKKSFCQKKYCECFQAGVPCGENCKCIDCKNQPGSCQTHSKPASAKHASHKTRTLATPQLLRHHTAPAPSSLSLQSSTPSSRTVVAQSAPLSAQKVLSIAALATSSTSNDRSSLTQGSTGKGAPLKGALQHGTNDLDLKAAMAHGFNATILRTSTPSKKKEPSAIVVYPLFGEDNPPVKKDVALRILDFLTPCDLYNASIVNRLWNGMTMSHDVWDYTQLERDPSAS</sequence>
<evidence type="ECO:0000256" key="3">
    <source>
        <dbReference type="ARBA" id="ARBA00023242"/>
    </source>
</evidence>
<dbReference type="PROSITE" id="PS51634">
    <property type="entry name" value="CRC"/>
    <property type="match status" value="1"/>
</dbReference>
<dbReference type="Pfam" id="PF03638">
    <property type="entry name" value="TCR"/>
    <property type="match status" value="2"/>
</dbReference>
<dbReference type="GO" id="GO:0006355">
    <property type="term" value="P:regulation of DNA-templated transcription"/>
    <property type="evidence" value="ECO:0007669"/>
    <property type="project" value="TreeGrafter"/>
</dbReference>
<comment type="subcellular location">
    <subcellularLocation>
        <location evidence="1">Nucleus</location>
    </subcellularLocation>
</comment>